<evidence type="ECO:0000313" key="1">
    <source>
        <dbReference type="EMBL" id="SFZ95255.1"/>
    </source>
</evidence>
<evidence type="ECO:0000313" key="2">
    <source>
        <dbReference type="Proteomes" id="UP000182544"/>
    </source>
</evidence>
<reference evidence="1 2" key="1">
    <citation type="submission" date="2016-10" db="EMBL/GenBank/DDBJ databases">
        <authorList>
            <person name="de Groot N.N."/>
        </authorList>
    </citation>
    <scope>NUCLEOTIDE SEQUENCE [LARGE SCALE GENOMIC DNA]</scope>
    <source>
        <strain evidence="1 2">DSM 18180</strain>
    </source>
</reference>
<dbReference type="EMBL" id="FPKV01000020">
    <property type="protein sequence ID" value="SFZ95255.1"/>
    <property type="molecule type" value="Genomic_DNA"/>
</dbReference>
<accession>A0A1K2ISA8</accession>
<keyword evidence="2" id="KW-1185">Reference proteome</keyword>
<sequence>MVIQIQKGKNAINKSLLILATLYFSNLYSQNILKGTFCTDYEMKDFSDCLIFREDKTFEFNHSGDTGTLEYGEGEYKFIGNKLILNYNKTSAKKLGYYKLSIWDNNCDSINLIVNVFNRRTKEPIKYANVFFKDNTNKMGYNGASANENGMVKLVINKEKNIIELNVVYLGFLEQKINLMRNKNYMIEVYLKEVSDEAGIPILNQIDSFEIVKKKPKYFTVQNKEGKIVTWKKRDD</sequence>
<dbReference type="Proteomes" id="UP000182544">
    <property type="component" value="Unassembled WGS sequence"/>
</dbReference>
<evidence type="ECO:0008006" key="3">
    <source>
        <dbReference type="Google" id="ProtNLM"/>
    </source>
</evidence>
<dbReference type="AlphaFoldDB" id="A0A1K2ISA8"/>
<dbReference type="STRING" id="369401.SAMN05428642_1202"/>
<organism evidence="1 2">
    <name type="scientific">Flaviramulus basaltis</name>
    <dbReference type="NCBI Taxonomy" id="369401"/>
    <lineage>
        <taxon>Bacteria</taxon>
        <taxon>Pseudomonadati</taxon>
        <taxon>Bacteroidota</taxon>
        <taxon>Flavobacteriia</taxon>
        <taxon>Flavobacteriales</taxon>
        <taxon>Flavobacteriaceae</taxon>
        <taxon>Flaviramulus</taxon>
    </lineage>
</organism>
<protein>
    <recommendedName>
        <fullName evidence="3">CarboxypepD_reg-like domain-containing protein</fullName>
    </recommendedName>
</protein>
<dbReference type="RefSeq" id="WP_072403804.1">
    <property type="nucleotide sequence ID" value="NZ_FPKV01000020.1"/>
</dbReference>
<proteinExistence type="predicted"/>
<name>A0A1K2ISA8_9FLAO</name>
<gene>
    <name evidence="1" type="ORF">SAMN05428642_1202</name>
</gene>